<name>A0A518AL68_9BACT</name>
<sequence>MPQSFTRQRMVEFADTDMAGIMHFASFFHYMESVEHEFFRSLGLSVYTQIEGKAISFPRVAAKCDFKSPAKCEDVLDANFKILRLGRTSLTYQIDFSCEGRPVATGEITCVCCHIFHDRPPESTPLPADFVKLIEPFVAAD</sequence>
<reference evidence="3 4" key="1">
    <citation type="submission" date="2019-02" db="EMBL/GenBank/DDBJ databases">
        <title>Deep-cultivation of Planctomycetes and their phenomic and genomic characterization uncovers novel biology.</title>
        <authorList>
            <person name="Wiegand S."/>
            <person name="Jogler M."/>
            <person name="Boedeker C."/>
            <person name="Pinto D."/>
            <person name="Vollmers J."/>
            <person name="Rivas-Marin E."/>
            <person name="Kohn T."/>
            <person name="Peeters S.H."/>
            <person name="Heuer A."/>
            <person name="Rast P."/>
            <person name="Oberbeckmann S."/>
            <person name="Bunk B."/>
            <person name="Jeske O."/>
            <person name="Meyerdierks A."/>
            <person name="Storesund J.E."/>
            <person name="Kallscheuer N."/>
            <person name="Luecker S."/>
            <person name="Lage O.M."/>
            <person name="Pohl T."/>
            <person name="Merkel B.J."/>
            <person name="Hornburger P."/>
            <person name="Mueller R.-W."/>
            <person name="Bruemmer F."/>
            <person name="Labrenz M."/>
            <person name="Spormann A.M."/>
            <person name="Op den Camp H."/>
            <person name="Overmann J."/>
            <person name="Amann R."/>
            <person name="Jetten M.S.M."/>
            <person name="Mascher T."/>
            <person name="Medema M.H."/>
            <person name="Devos D.P."/>
            <person name="Kaster A.-K."/>
            <person name="Ovreas L."/>
            <person name="Rohde M."/>
            <person name="Galperin M.Y."/>
            <person name="Jogler C."/>
        </authorList>
    </citation>
    <scope>NUCLEOTIDE SEQUENCE [LARGE SCALE GENOMIC DNA]</scope>
    <source>
        <strain evidence="3 4">Pan181</strain>
    </source>
</reference>
<dbReference type="EC" id="3.1.2.28" evidence="3"/>
<evidence type="ECO:0000313" key="4">
    <source>
        <dbReference type="Proteomes" id="UP000315750"/>
    </source>
</evidence>
<evidence type="ECO:0000313" key="3">
    <source>
        <dbReference type="EMBL" id="QDU55467.1"/>
    </source>
</evidence>
<keyword evidence="2 3" id="KW-0378">Hydrolase</keyword>
<dbReference type="InterPro" id="IPR029069">
    <property type="entry name" value="HotDog_dom_sf"/>
</dbReference>
<evidence type="ECO:0000256" key="1">
    <source>
        <dbReference type="ARBA" id="ARBA00005953"/>
    </source>
</evidence>
<dbReference type="Pfam" id="PF13279">
    <property type="entry name" value="4HBT_2"/>
    <property type="match status" value="1"/>
</dbReference>
<dbReference type="CDD" id="cd00586">
    <property type="entry name" value="4HBT"/>
    <property type="match status" value="1"/>
</dbReference>
<dbReference type="EMBL" id="CP036278">
    <property type="protein sequence ID" value="QDU55467.1"/>
    <property type="molecule type" value="Genomic_DNA"/>
</dbReference>
<dbReference type="KEGG" id="amuc:Pan181_16560"/>
<dbReference type="Proteomes" id="UP000315750">
    <property type="component" value="Chromosome"/>
</dbReference>
<dbReference type="AlphaFoldDB" id="A0A518AL68"/>
<dbReference type="Gene3D" id="3.10.129.10">
    <property type="entry name" value="Hotdog Thioesterase"/>
    <property type="match status" value="1"/>
</dbReference>
<dbReference type="GO" id="GO:0047617">
    <property type="term" value="F:fatty acyl-CoA hydrolase activity"/>
    <property type="evidence" value="ECO:0007669"/>
    <property type="project" value="TreeGrafter"/>
</dbReference>
<keyword evidence="4" id="KW-1185">Reference proteome</keyword>
<evidence type="ECO:0000256" key="2">
    <source>
        <dbReference type="ARBA" id="ARBA00022801"/>
    </source>
</evidence>
<dbReference type="RefSeq" id="WP_145246323.1">
    <property type="nucleotide sequence ID" value="NZ_CP036278.1"/>
</dbReference>
<dbReference type="OrthoDB" id="9800856at2"/>
<dbReference type="GO" id="GO:0061522">
    <property type="term" value="F:1,4-dihydroxy-2-naphthoyl-CoA thioesterase activity"/>
    <property type="evidence" value="ECO:0007669"/>
    <property type="project" value="UniProtKB-EC"/>
</dbReference>
<gene>
    <name evidence="3" type="ORF">Pan181_16560</name>
</gene>
<proteinExistence type="inferred from homology"/>
<comment type="similarity">
    <text evidence="1">Belongs to the 4-hydroxybenzoyl-CoA thioesterase family.</text>
</comment>
<dbReference type="SUPFAM" id="SSF54637">
    <property type="entry name" value="Thioesterase/thiol ester dehydrase-isomerase"/>
    <property type="match status" value="1"/>
</dbReference>
<accession>A0A518AL68</accession>
<protein>
    <submittedName>
        <fullName evidence="3">1,4-dihydroxy-2-naphthoyl-CoA hydrolase</fullName>
        <ecNumber evidence="3">3.1.2.28</ecNumber>
    </submittedName>
</protein>
<dbReference type="InterPro" id="IPR050563">
    <property type="entry name" value="4-hydroxybenzoyl-CoA_TE"/>
</dbReference>
<organism evidence="3 4">
    <name type="scientific">Aeoliella mucimassa</name>
    <dbReference type="NCBI Taxonomy" id="2527972"/>
    <lineage>
        <taxon>Bacteria</taxon>
        <taxon>Pseudomonadati</taxon>
        <taxon>Planctomycetota</taxon>
        <taxon>Planctomycetia</taxon>
        <taxon>Pirellulales</taxon>
        <taxon>Lacipirellulaceae</taxon>
        <taxon>Aeoliella</taxon>
    </lineage>
</organism>
<dbReference type="PANTHER" id="PTHR31793:SF27">
    <property type="entry name" value="NOVEL THIOESTERASE SUPERFAMILY DOMAIN AND SAPOSIN A-TYPE DOMAIN CONTAINING PROTEIN (0610012H03RIK)"/>
    <property type="match status" value="1"/>
</dbReference>
<dbReference type="PANTHER" id="PTHR31793">
    <property type="entry name" value="4-HYDROXYBENZOYL-COA THIOESTERASE FAMILY MEMBER"/>
    <property type="match status" value="1"/>
</dbReference>